<keyword evidence="8 9" id="KW-0413">Isomerase</keyword>
<evidence type="ECO:0000256" key="8">
    <source>
        <dbReference type="ARBA" id="ARBA00023235"/>
    </source>
</evidence>
<dbReference type="InterPro" id="IPR011060">
    <property type="entry name" value="RibuloseP-bd_barrel"/>
</dbReference>
<keyword evidence="12" id="KW-1185">Reference proteome</keyword>
<dbReference type="CDD" id="cd00405">
    <property type="entry name" value="PRAI"/>
    <property type="match status" value="1"/>
</dbReference>
<comment type="pathway">
    <text evidence="2 9">Amino-acid biosynthesis; L-tryptophan biosynthesis; L-tryptophan from chorismate: step 3/5.</text>
</comment>
<protein>
    <recommendedName>
        <fullName evidence="4 9">N-(5'-phosphoribosyl)anthranilate isomerase</fullName>
        <shortName evidence="9">PRAI</shortName>
        <ecNumber evidence="3 9">5.3.1.24</ecNumber>
    </recommendedName>
</protein>
<accession>A0A419SN80</accession>
<dbReference type="Proteomes" id="UP000284219">
    <property type="component" value="Unassembled WGS sequence"/>
</dbReference>
<dbReference type="Gene3D" id="3.20.20.70">
    <property type="entry name" value="Aldolase class I"/>
    <property type="match status" value="1"/>
</dbReference>
<dbReference type="GO" id="GO:0000162">
    <property type="term" value="P:L-tryptophan biosynthetic process"/>
    <property type="evidence" value="ECO:0007669"/>
    <property type="project" value="UniProtKB-UniRule"/>
</dbReference>
<proteinExistence type="inferred from homology"/>
<comment type="caution">
    <text evidence="11">The sequence shown here is derived from an EMBL/GenBank/DDBJ whole genome shotgun (WGS) entry which is preliminary data.</text>
</comment>
<dbReference type="SUPFAM" id="SSF51366">
    <property type="entry name" value="Ribulose-phoshate binding barrel"/>
    <property type="match status" value="1"/>
</dbReference>
<gene>
    <name evidence="9" type="primary">trpF</name>
    <name evidence="11" type="ORF">BEP19_01870</name>
</gene>
<dbReference type="RefSeq" id="WP_120188385.1">
    <property type="nucleotide sequence ID" value="NZ_MCHY01000006.1"/>
</dbReference>
<evidence type="ECO:0000313" key="11">
    <source>
        <dbReference type="EMBL" id="RKD25713.1"/>
    </source>
</evidence>
<dbReference type="InterPro" id="IPR001240">
    <property type="entry name" value="PRAI_dom"/>
</dbReference>
<evidence type="ECO:0000259" key="10">
    <source>
        <dbReference type="Pfam" id="PF00697"/>
    </source>
</evidence>
<comment type="catalytic activity">
    <reaction evidence="1 9">
        <text>N-(5-phospho-beta-D-ribosyl)anthranilate = 1-(2-carboxyphenylamino)-1-deoxy-D-ribulose 5-phosphate</text>
        <dbReference type="Rhea" id="RHEA:21540"/>
        <dbReference type="ChEBI" id="CHEBI:18277"/>
        <dbReference type="ChEBI" id="CHEBI:58613"/>
        <dbReference type="EC" id="5.3.1.24"/>
    </reaction>
</comment>
<keyword evidence="5 9" id="KW-0028">Amino-acid biosynthesis</keyword>
<name>A0A419SN80_9BACL</name>
<evidence type="ECO:0000256" key="5">
    <source>
        <dbReference type="ARBA" id="ARBA00022605"/>
    </source>
</evidence>
<evidence type="ECO:0000256" key="4">
    <source>
        <dbReference type="ARBA" id="ARBA00022272"/>
    </source>
</evidence>
<dbReference type="EMBL" id="MCHY01000006">
    <property type="protein sequence ID" value="RKD25713.1"/>
    <property type="molecule type" value="Genomic_DNA"/>
</dbReference>
<dbReference type="OrthoDB" id="9786954at2"/>
<feature type="domain" description="N-(5'phosphoribosyl) anthranilate isomerase (PRAI)" evidence="10">
    <location>
        <begin position="6"/>
        <end position="208"/>
    </location>
</feature>
<evidence type="ECO:0000313" key="12">
    <source>
        <dbReference type="Proteomes" id="UP000284219"/>
    </source>
</evidence>
<comment type="similarity">
    <text evidence="9">Belongs to the TrpF family.</text>
</comment>
<keyword evidence="7 9" id="KW-0057">Aromatic amino acid biosynthesis</keyword>
<dbReference type="PANTHER" id="PTHR42894:SF1">
    <property type="entry name" value="N-(5'-PHOSPHORIBOSYL)ANTHRANILATE ISOMERASE"/>
    <property type="match status" value="1"/>
</dbReference>
<evidence type="ECO:0000256" key="1">
    <source>
        <dbReference type="ARBA" id="ARBA00001164"/>
    </source>
</evidence>
<organism evidence="11 12">
    <name type="scientific">Ammoniphilus oxalaticus</name>
    <dbReference type="NCBI Taxonomy" id="66863"/>
    <lineage>
        <taxon>Bacteria</taxon>
        <taxon>Bacillati</taxon>
        <taxon>Bacillota</taxon>
        <taxon>Bacilli</taxon>
        <taxon>Bacillales</taxon>
        <taxon>Paenibacillaceae</taxon>
        <taxon>Aneurinibacillus group</taxon>
        <taxon>Ammoniphilus</taxon>
    </lineage>
</organism>
<evidence type="ECO:0000256" key="9">
    <source>
        <dbReference type="HAMAP-Rule" id="MF_00135"/>
    </source>
</evidence>
<sequence length="221" mass="24084">MSLKLKCCGFKDLDGVRKLQGQAVDYVGFILAPSKRQITVEQLAELTPHVPTGMKKVGVWVNPTFEEVVAAVQKAGLDAVQLHGHEPPSFCEQVKQACSVDLIKVFHVGEGRSTALPEAYGAVIDYALLDTYDPQLAGGTGKAFNWEQIGRYREWCDEHGVQLLVAGGITAENVTDLLSHYAIDGVDLASGVETDGKKDVVKIKTLAEKVKRYGNSSKRNR</sequence>
<keyword evidence="6 9" id="KW-0822">Tryptophan biosynthesis</keyword>
<evidence type="ECO:0000256" key="6">
    <source>
        <dbReference type="ARBA" id="ARBA00022822"/>
    </source>
</evidence>
<dbReference type="GO" id="GO:0004640">
    <property type="term" value="F:phosphoribosylanthranilate isomerase activity"/>
    <property type="evidence" value="ECO:0007669"/>
    <property type="project" value="UniProtKB-UniRule"/>
</dbReference>
<evidence type="ECO:0000256" key="3">
    <source>
        <dbReference type="ARBA" id="ARBA00012572"/>
    </source>
</evidence>
<evidence type="ECO:0000256" key="7">
    <source>
        <dbReference type="ARBA" id="ARBA00023141"/>
    </source>
</evidence>
<dbReference type="UniPathway" id="UPA00035">
    <property type="reaction ID" value="UER00042"/>
</dbReference>
<dbReference type="AlphaFoldDB" id="A0A419SN80"/>
<dbReference type="HAMAP" id="MF_00135">
    <property type="entry name" value="PRAI"/>
    <property type="match status" value="1"/>
</dbReference>
<dbReference type="EC" id="5.3.1.24" evidence="3 9"/>
<dbReference type="InterPro" id="IPR044643">
    <property type="entry name" value="TrpF_fam"/>
</dbReference>
<dbReference type="InterPro" id="IPR013785">
    <property type="entry name" value="Aldolase_TIM"/>
</dbReference>
<evidence type="ECO:0000256" key="2">
    <source>
        <dbReference type="ARBA" id="ARBA00004664"/>
    </source>
</evidence>
<dbReference type="Pfam" id="PF00697">
    <property type="entry name" value="PRAI"/>
    <property type="match status" value="1"/>
</dbReference>
<dbReference type="PANTHER" id="PTHR42894">
    <property type="entry name" value="N-(5'-PHOSPHORIBOSYL)ANTHRANILATE ISOMERASE"/>
    <property type="match status" value="1"/>
</dbReference>
<reference evidence="11 12" key="1">
    <citation type="submission" date="2016-08" db="EMBL/GenBank/DDBJ databases">
        <title>Novel Firmicute Genomes.</title>
        <authorList>
            <person name="Poppleton D.I."/>
            <person name="Gribaldo S."/>
        </authorList>
    </citation>
    <scope>NUCLEOTIDE SEQUENCE [LARGE SCALE GENOMIC DNA]</scope>
    <source>
        <strain evidence="11 12">RAOx-1</strain>
    </source>
</reference>